<feature type="domain" description="EamA" evidence="7">
    <location>
        <begin position="17"/>
        <end position="148"/>
    </location>
</feature>
<feature type="transmembrane region" description="Helical" evidence="6">
    <location>
        <begin position="162"/>
        <end position="181"/>
    </location>
</feature>
<reference evidence="9" key="1">
    <citation type="submission" date="2015-08" db="EMBL/GenBank/DDBJ databases">
        <authorList>
            <person name="Varghese N."/>
        </authorList>
    </citation>
    <scope>NUCLEOTIDE SEQUENCE [LARGE SCALE GENOMIC DNA]</scope>
    <source>
        <strain evidence="9">DSM 23407</strain>
    </source>
</reference>
<feature type="transmembrane region" description="Helical" evidence="6">
    <location>
        <begin position="131"/>
        <end position="150"/>
    </location>
</feature>
<keyword evidence="4 6" id="KW-1133">Transmembrane helix</keyword>
<feature type="transmembrane region" description="Helical" evidence="6">
    <location>
        <begin position="227"/>
        <end position="245"/>
    </location>
</feature>
<dbReference type="SUPFAM" id="SSF103481">
    <property type="entry name" value="Multidrug resistance efflux transporter EmrE"/>
    <property type="match status" value="2"/>
</dbReference>
<evidence type="ECO:0000256" key="3">
    <source>
        <dbReference type="ARBA" id="ARBA00022692"/>
    </source>
</evidence>
<evidence type="ECO:0000256" key="4">
    <source>
        <dbReference type="ARBA" id="ARBA00022989"/>
    </source>
</evidence>
<feature type="transmembrane region" description="Helical" evidence="6">
    <location>
        <begin position="188"/>
        <end position="207"/>
    </location>
</feature>
<evidence type="ECO:0000313" key="9">
    <source>
        <dbReference type="Proteomes" id="UP000183900"/>
    </source>
</evidence>
<evidence type="ECO:0000256" key="6">
    <source>
        <dbReference type="SAM" id="Phobius"/>
    </source>
</evidence>
<keyword evidence="5 6" id="KW-0472">Membrane</keyword>
<evidence type="ECO:0000256" key="5">
    <source>
        <dbReference type="ARBA" id="ARBA00023136"/>
    </source>
</evidence>
<dbReference type="InterPro" id="IPR000620">
    <property type="entry name" value="EamA_dom"/>
</dbReference>
<proteinExistence type="inferred from homology"/>
<evidence type="ECO:0000256" key="1">
    <source>
        <dbReference type="ARBA" id="ARBA00004141"/>
    </source>
</evidence>
<dbReference type="PANTHER" id="PTHR32322">
    <property type="entry name" value="INNER MEMBRANE TRANSPORTER"/>
    <property type="match status" value="1"/>
</dbReference>
<evidence type="ECO:0000259" key="7">
    <source>
        <dbReference type="Pfam" id="PF00892"/>
    </source>
</evidence>
<feature type="transmembrane region" description="Helical" evidence="6">
    <location>
        <begin position="76"/>
        <end position="98"/>
    </location>
</feature>
<comment type="subcellular location">
    <subcellularLocation>
        <location evidence="1">Membrane</location>
        <topology evidence="1">Multi-pass membrane protein</topology>
    </subcellularLocation>
</comment>
<evidence type="ECO:0000313" key="8">
    <source>
        <dbReference type="EMBL" id="CUA97759.1"/>
    </source>
</evidence>
<feature type="transmembrane region" description="Helical" evidence="6">
    <location>
        <begin position="12"/>
        <end position="29"/>
    </location>
</feature>
<comment type="similarity">
    <text evidence="2">Belongs to the EamA transporter family.</text>
</comment>
<sequence>MIQPLSRLLRSAYDRPVLMLMLATLAWGGNSVAGKMAIGEVSPMVIVFLRWAIVGSIVLVTMRKGITAHWPQMRPYFLHLTLMALFGFVGFNMLFYIAAHSTSAVNLGIIQGAMPALVLIGAVIAFGTRVVALQVAGIFVTMTGVALVAAKGDLSNLAALEINMGDGIMLIACVFYAGYTLALRNRPLVPGAIFFGVMALISAVASVPPVIYEVMAGNALWPTPKGWLIVLFIAIFPSFLSQIFFMRGVELIGPARAGIFINLVPIFGAILAVLILSEPFHLYHALALGLVFTGIWLSERRKAPEAASASGEG</sequence>
<dbReference type="RefSeq" id="WP_055456112.1">
    <property type="nucleotide sequence ID" value="NZ_CYHE01000008.1"/>
</dbReference>
<dbReference type="GO" id="GO:0016020">
    <property type="term" value="C:membrane"/>
    <property type="evidence" value="ECO:0007669"/>
    <property type="project" value="UniProtKB-SubCell"/>
</dbReference>
<name>A0A0K6I3M9_9HYPH</name>
<feature type="transmembrane region" description="Helical" evidence="6">
    <location>
        <begin position="104"/>
        <end position="124"/>
    </location>
</feature>
<dbReference type="Proteomes" id="UP000183900">
    <property type="component" value="Unassembled WGS sequence"/>
</dbReference>
<keyword evidence="3 6" id="KW-0812">Transmembrane</keyword>
<dbReference type="PANTHER" id="PTHR32322:SF2">
    <property type="entry name" value="EAMA DOMAIN-CONTAINING PROTEIN"/>
    <property type="match status" value="1"/>
</dbReference>
<dbReference type="OrthoDB" id="9806889at2"/>
<keyword evidence="9" id="KW-1185">Reference proteome</keyword>
<accession>A0A0K6I3M9</accession>
<dbReference type="InterPro" id="IPR050638">
    <property type="entry name" value="AA-Vitamin_Transporters"/>
</dbReference>
<evidence type="ECO:0000256" key="2">
    <source>
        <dbReference type="ARBA" id="ARBA00007362"/>
    </source>
</evidence>
<gene>
    <name evidence="8" type="ORF">Ga0061067_10877</name>
</gene>
<feature type="transmembrane region" description="Helical" evidence="6">
    <location>
        <begin position="41"/>
        <end position="60"/>
    </location>
</feature>
<dbReference type="Pfam" id="PF00892">
    <property type="entry name" value="EamA"/>
    <property type="match status" value="2"/>
</dbReference>
<dbReference type="InterPro" id="IPR037185">
    <property type="entry name" value="EmrE-like"/>
</dbReference>
<dbReference type="AlphaFoldDB" id="A0A0K6I3M9"/>
<feature type="transmembrane region" description="Helical" evidence="6">
    <location>
        <begin position="257"/>
        <end position="276"/>
    </location>
</feature>
<organism evidence="8 9">
    <name type="scientific">Pannonibacter indicus</name>
    <dbReference type="NCBI Taxonomy" id="466044"/>
    <lineage>
        <taxon>Bacteria</taxon>
        <taxon>Pseudomonadati</taxon>
        <taxon>Pseudomonadota</taxon>
        <taxon>Alphaproteobacteria</taxon>
        <taxon>Hyphomicrobiales</taxon>
        <taxon>Stappiaceae</taxon>
        <taxon>Pannonibacter</taxon>
    </lineage>
</organism>
<feature type="transmembrane region" description="Helical" evidence="6">
    <location>
        <begin position="282"/>
        <end position="298"/>
    </location>
</feature>
<dbReference type="EMBL" id="CYHE01000008">
    <property type="protein sequence ID" value="CUA97759.1"/>
    <property type="molecule type" value="Genomic_DNA"/>
</dbReference>
<protein>
    <submittedName>
        <fullName evidence="8">Permease of the drug/metabolite transporter (DMT) superfamily</fullName>
    </submittedName>
</protein>
<feature type="domain" description="EamA" evidence="7">
    <location>
        <begin position="164"/>
        <end position="297"/>
    </location>
</feature>